<evidence type="ECO:0000313" key="2">
    <source>
        <dbReference type="EMBL" id="TQE35924.1"/>
    </source>
</evidence>
<feature type="domain" description="Amidohydrolase 3" evidence="1">
    <location>
        <begin position="32"/>
        <end position="526"/>
    </location>
</feature>
<dbReference type="SUPFAM" id="SSF51338">
    <property type="entry name" value="Composite domain of metallo-dependent hydrolases"/>
    <property type="match status" value="1"/>
</dbReference>
<gene>
    <name evidence="2" type="ORF">Sipo8835_11740</name>
</gene>
<sequence length="529" mass="55978">MVASAVAIRRGTIVGVGDDEDMKPLTGPGTTVIDIDGCTLLPGINDAHLHGLRYGMSRPPMALDLSAVSSIAEVVRAVARAAGAVPPGTWIRGRGWDAARLAECRDDPERSPHRRDLDEVSPDHPVLLTDFSGHAAWVNSAALAATGLGSKVASPPGGIVETDNGGPSGIVREAAVTVFNEAVPAPTDAERCAAIEAAVSECNRRGITSFTDPGLTVPEVRAYEKLAAEGRLSARVTALLLPQWPIGTAADFRNALDGWPSERVADRSRFHIAGVKIFADGIPPNRTSWMSEPYEGGGHGCLTTHGPTDDVRVAELHEMIAHAHRSGYQVGVHVTGDRAIDAVVAGFLKAQRDARNADPRHYVIHADFLSATSMKLLAENGFGANMNPTIKWVIADSEEDVVGSERAGYEMPYRDALAAGVPVTSGSDAPVTQPDWPQGISTMILREARGSGRVSGPDQRIGLAAALRTYTSNAAWQDCAEGWKGTIEAGKVADLCVLDGDLPTLDPHDIPQLAVRYTILDGKIVHAND</sequence>
<dbReference type="PANTHER" id="PTHR22642">
    <property type="entry name" value="IMIDAZOLONEPROPIONASE"/>
    <property type="match status" value="1"/>
</dbReference>
<comment type="caution">
    <text evidence="2">The sequence shown here is derived from an EMBL/GenBank/DDBJ whole genome shotgun (WGS) entry which is preliminary data.</text>
</comment>
<accession>A0AAE8W3V8</accession>
<dbReference type="EMBL" id="SPAZ01000100">
    <property type="protein sequence ID" value="TQE35924.1"/>
    <property type="molecule type" value="Genomic_DNA"/>
</dbReference>
<dbReference type="PANTHER" id="PTHR22642:SF2">
    <property type="entry name" value="PROTEIN LONG AFTER FAR-RED 3"/>
    <property type="match status" value="1"/>
</dbReference>
<evidence type="ECO:0000313" key="3">
    <source>
        <dbReference type="Proteomes" id="UP000318720"/>
    </source>
</evidence>
<dbReference type="CDD" id="cd01300">
    <property type="entry name" value="YtcJ_like"/>
    <property type="match status" value="1"/>
</dbReference>
<dbReference type="InterPro" id="IPR033932">
    <property type="entry name" value="YtcJ-like"/>
</dbReference>
<dbReference type="Gene3D" id="2.30.40.10">
    <property type="entry name" value="Urease, subunit C, domain 1"/>
    <property type="match status" value="1"/>
</dbReference>
<protein>
    <submittedName>
        <fullName evidence="2">Amidohydrolase</fullName>
    </submittedName>
</protein>
<dbReference type="InterPro" id="IPR032466">
    <property type="entry name" value="Metal_Hydrolase"/>
</dbReference>
<dbReference type="InterPro" id="IPR013108">
    <property type="entry name" value="Amidohydro_3"/>
</dbReference>
<dbReference type="GO" id="GO:0016810">
    <property type="term" value="F:hydrolase activity, acting on carbon-nitrogen (but not peptide) bonds"/>
    <property type="evidence" value="ECO:0007669"/>
    <property type="project" value="InterPro"/>
</dbReference>
<dbReference type="AlphaFoldDB" id="A0AAE8W3V8"/>
<dbReference type="SUPFAM" id="SSF51556">
    <property type="entry name" value="Metallo-dependent hydrolases"/>
    <property type="match status" value="1"/>
</dbReference>
<organism evidence="2 3">
    <name type="scientific">Streptomyces ipomoeae</name>
    <dbReference type="NCBI Taxonomy" id="103232"/>
    <lineage>
        <taxon>Bacteria</taxon>
        <taxon>Bacillati</taxon>
        <taxon>Actinomycetota</taxon>
        <taxon>Actinomycetes</taxon>
        <taxon>Kitasatosporales</taxon>
        <taxon>Streptomycetaceae</taxon>
        <taxon>Streptomyces</taxon>
    </lineage>
</organism>
<dbReference type="Proteomes" id="UP000318720">
    <property type="component" value="Unassembled WGS sequence"/>
</dbReference>
<reference evidence="2 3" key="1">
    <citation type="submission" date="2019-03" db="EMBL/GenBank/DDBJ databases">
        <title>Comparative genomic analyses of the sweetpotato soil rot pathogen, Streptomyces ipomoeae.</title>
        <authorList>
            <person name="Ruschel Soares N."/>
            <person name="Badger J.H."/>
            <person name="Huguet-Tapia J.C."/>
            <person name="Clark C.A."/>
            <person name="Pettis G.S."/>
        </authorList>
    </citation>
    <scope>NUCLEOTIDE SEQUENCE [LARGE SCALE GENOMIC DNA]</scope>
    <source>
        <strain evidence="2 3">88-35</strain>
    </source>
</reference>
<dbReference type="Pfam" id="PF07969">
    <property type="entry name" value="Amidohydro_3"/>
    <property type="match status" value="1"/>
</dbReference>
<dbReference type="Gene3D" id="3.10.310.70">
    <property type="match status" value="1"/>
</dbReference>
<name>A0AAE8W3V8_9ACTN</name>
<proteinExistence type="predicted"/>
<evidence type="ECO:0000259" key="1">
    <source>
        <dbReference type="Pfam" id="PF07969"/>
    </source>
</evidence>
<dbReference type="InterPro" id="IPR011059">
    <property type="entry name" value="Metal-dep_hydrolase_composite"/>
</dbReference>
<dbReference type="Gene3D" id="3.20.20.140">
    <property type="entry name" value="Metal-dependent hydrolases"/>
    <property type="match status" value="1"/>
</dbReference>